<dbReference type="SUPFAM" id="SSF53901">
    <property type="entry name" value="Thiolase-like"/>
    <property type="match status" value="2"/>
</dbReference>
<dbReference type="GO" id="GO:0016746">
    <property type="term" value="F:acyltransferase activity"/>
    <property type="evidence" value="ECO:0007669"/>
    <property type="project" value="InterPro"/>
</dbReference>
<gene>
    <name evidence="3" type="ORF">DSM112329_04565</name>
</gene>
<dbReference type="PANTHER" id="PTHR34075:SF5">
    <property type="entry name" value="BLR3430 PROTEIN"/>
    <property type="match status" value="1"/>
</dbReference>
<dbReference type="PANTHER" id="PTHR34075">
    <property type="entry name" value="BLR3430 PROTEIN"/>
    <property type="match status" value="1"/>
</dbReference>
<dbReference type="AlphaFoldDB" id="A0AAU7B124"/>
<dbReference type="SUPFAM" id="SSF50249">
    <property type="entry name" value="Nucleic acid-binding proteins"/>
    <property type="match status" value="1"/>
</dbReference>
<protein>
    <recommendedName>
        <fullName evidence="4">Hydroxymethylglutaryl-CoA synthase</fullName>
    </recommendedName>
</protein>
<dbReference type="InterPro" id="IPR022002">
    <property type="entry name" value="ChsH2_Znr"/>
</dbReference>
<proteinExistence type="predicted"/>
<accession>A0AAU7B124</accession>
<dbReference type="Gene3D" id="3.40.47.10">
    <property type="match status" value="1"/>
</dbReference>
<dbReference type="RefSeq" id="WP_354698867.1">
    <property type="nucleotide sequence ID" value="NZ_CP114014.1"/>
</dbReference>
<dbReference type="Pfam" id="PF12172">
    <property type="entry name" value="zf-ChsH2"/>
    <property type="match status" value="1"/>
</dbReference>
<dbReference type="Pfam" id="PF01796">
    <property type="entry name" value="OB_ChsH2_C"/>
    <property type="match status" value="1"/>
</dbReference>
<evidence type="ECO:0000313" key="3">
    <source>
        <dbReference type="EMBL" id="XAY07677.1"/>
    </source>
</evidence>
<dbReference type="InterPro" id="IPR012340">
    <property type="entry name" value="NA-bd_OB-fold"/>
</dbReference>
<evidence type="ECO:0000259" key="1">
    <source>
        <dbReference type="Pfam" id="PF01796"/>
    </source>
</evidence>
<dbReference type="EMBL" id="CP114014">
    <property type="protein sequence ID" value="XAY07677.1"/>
    <property type="molecule type" value="Genomic_DNA"/>
</dbReference>
<dbReference type="KEGG" id="parq:DSM112329_04565"/>
<name>A0AAU7B124_9ACTN</name>
<evidence type="ECO:0000259" key="2">
    <source>
        <dbReference type="Pfam" id="PF12172"/>
    </source>
</evidence>
<evidence type="ECO:0008006" key="4">
    <source>
        <dbReference type="Google" id="ProtNLM"/>
    </source>
</evidence>
<organism evidence="3">
    <name type="scientific">Paraconexibacter sp. AEG42_29</name>
    <dbReference type="NCBI Taxonomy" id="2997339"/>
    <lineage>
        <taxon>Bacteria</taxon>
        <taxon>Bacillati</taxon>
        <taxon>Actinomycetota</taxon>
        <taxon>Thermoleophilia</taxon>
        <taxon>Solirubrobacterales</taxon>
        <taxon>Paraconexibacteraceae</taxon>
        <taxon>Paraconexibacter</taxon>
    </lineage>
</organism>
<dbReference type="InterPro" id="IPR016039">
    <property type="entry name" value="Thiolase-like"/>
</dbReference>
<reference evidence="3" key="1">
    <citation type="submission" date="2022-12" db="EMBL/GenBank/DDBJ databases">
        <title>Paraconexibacter alkalitolerans sp. nov. and Baekduia alba sp. nov., isolated from soil and emended description of the genera Paraconexibacter (Chun et al., 2020) and Baekduia (An et al., 2020).</title>
        <authorList>
            <person name="Vieira S."/>
            <person name="Huber K.J."/>
            <person name="Geppert A."/>
            <person name="Wolf J."/>
            <person name="Neumann-Schaal M."/>
            <person name="Muesken M."/>
            <person name="Overmann J."/>
        </authorList>
    </citation>
    <scope>NUCLEOTIDE SEQUENCE</scope>
    <source>
        <strain evidence="3">AEG42_29</strain>
    </source>
</reference>
<dbReference type="InterPro" id="IPR052513">
    <property type="entry name" value="Thioester_dehydratase-like"/>
</dbReference>
<feature type="domain" description="ChsH2 rubredoxin-like zinc ribbon" evidence="2">
    <location>
        <begin position="345"/>
        <end position="369"/>
    </location>
</feature>
<sequence length="462" mass="48715">MSFGIVGYGSYVPRYRLQNEELGAALGTKRGKGSRVVASYDEDATTMGVEAARRALGSATAGVSIHFATSTPPYLDKTNATAIHAALDFGHEGFAVDMAGSPRSAIGALKASAALGGLAILSDLRTGRPSSADERGGADGAAAFLFGDEADAIAVVVAEASASAEFLDRWRTPGDIASRSWEERFGQEMYLPLIADAVKRVLAAAGIEQADHVIVSSPHTRSAGAAAKKHAGAVPSEEGRLGYAGAADVGLKLAAVLDRAEPGQTILVISAADGCDATVFRTTDLIAEGRAGVGVHEQLAEGRDVAYAQYLTWRGLLDREPPRRPEPDRPAGPPAGRTEAWKFAFVGSRCTNCGFVHAPPLRVCKSCHHIDEMERIALAKNEATVATFTVDRLAFSPSPPMINAVVDFDGGGRYMVELADATPEDIQIGTRVKMSFRRLYTVDGVHNYFWKAVPLSAAEGEG</sequence>
<feature type="domain" description="ChsH2 C-terminal OB-fold" evidence="1">
    <location>
        <begin position="379"/>
        <end position="437"/>
    </location>
</feature>
<dbReference type="InterPro" id="IPR002878">
    <property type="entry name" value="ChsH2_C"/>
</dbReference>